<dbReference type="Proteomes" id="UP000616547">
    <property type="component" value="Unassembled WGS sequence"/>
</dbReference>
<keyword evidence="2" id="KW-1185">Reference proteome</keyword>
<sequence length="397" mass="44013">MTELLAGFGKGRVEIQEQDLPLREFTAKSSDLYVRVALLRQGEEKFALASFELTSLMARDVTYFKQLLADEWEIAADQVWIAVSHNFSSPHLKQQLNNDEEKAAYRFFLKKLTDALETAFHEAAADLSPAKLAYSQGPCPINVNRNVETDQGWWLGRNFQGFSDHQVRALLAENASGASLIYSFDLQSSVLDHLDDDQGRRVIDGDIFGACSRFLEENYRVAIPLVGAAGDQRPLFTGSTERPFTCNQQLVSLQGAALAQAIEELTYRELEGRIKQTVLQASLPGQMRQKDTFDIRPTKSFVPKPGPAVAISLSALQLGNLTLLATQPELNSAFGRQIRQRLGLSMLASLVNGGVKYLPEASDFEKMTYEAMNSSLGPGSDQAFLKLVEEIKQKLAD</sequence>
<reference evidence="2" key="1">
    <citation type="submission" date="2021-01" db="EMBL/GenBank/DDBJ databases">
        <title>Draft genome sequence of Nasalis larvatus strain YZ03.</title>
        <authorList>
            <person name="Suzuki-Hashido N."/>
            <person name="Tsuchida S."/>
            <person name="Hayakawa T."/>
        </authorList>
    </citation>
    <scope>NUCLEOTIDE SEQUENCE [LARGE SCALE GENOMIC DNA]</scope>
    <source>
        <strain evidence="2">YZ03</strain>
    </source>
</reference>
<name>A0ABQ3W8W2_9LACO</name>
<comment type="caution">
    <text evidence="1">The sequence shown here is derived from an EMBL/GenBank/DDBJ whole genome shotgun (WGS) entry which is preliminary data.</text>
</comment>
<protein>
    <submittedName>
        <fullName evidence="1">Uncharacterized protein</fullName>
    </submittedName>
</protein>
<evidence type="ECO:0000313" key="1">
    <source>
        <dbReference type="EMBL" id="GHW01307.1"/>
    </source>
</evidence>
<dbReference type="RefSeq" id="WP_201331477.1">
    <property type="nucleotide sequence ID" value="NZ_BOCG01000520.1"/>
</dbReference>
<gene>
    <name evidence="1" type="ORF">lacNasYZ03_09940</name>
</gene>
<organism evidence="1 2">
    <name type="scientific">Lactobacillus nasalidis</name>
    <dbReference type="NCBI Taxonomy" id="2797258"/>
    <lineage>
        <taxon>Bacteria</taxon>
        <taxon>Bacillati</taxon>
        <taxon>Bacillota</taxon>
        <taxon>Bacilli</taxon>
        <taxon>Lactobacillales</taxon>
        <taxon>Lactobacillaceae</taxon>
        <taxon>Lactobacillus</taxon>
    </lineage>
</organism>
<accession>A0ABQ3W8W2</accession>
<dbReference type="EMBL" id="BOCI01000278">
    <property type="protein sequence ID" value="GHW01307.1"/>
    <property type="molecule type" value="Genomic_DNA"/>
</dbReference>
<evidence type="ECO:0000313" key="2">
    <source>
        <dbReference type="Proteomes" id="UP000616547"/>
    </source>
</evidence>
<proteinExistence type="predicted"/>